<protein>
    <submittedName>
        <fullName evidence="3">Uncharacterized protein</fullName>
    </submittedName>
</protein>
<feature type="transmembrane region" description="Helical" evidence="2">
    <location>
        <begin position="340"/>
        <end position="361"/>
    </location>
</feature>
<feature type="compositionally biased region" description="Acidic residues" evidence="1">
    <location>
        <begin position="150"/>
        <end position="167"/>
    </location>
</feature>
<keyword evidence="2" id="KW-1133">Transmembrane helix</keyword>
<dbReference type="AlphaFoldDB" id="A0A8J3HUC3"/>
<feature type="compositionally biased region" description="Acidic residues" evidence="1">
    <location>
        <begin position="248"/>
        <end position="262"/>
    </location>
</feature>
<accession>A0A8J3HUC3</accession>
<evidence type="ECO:0000256" key="1">
    <source>
        <dbReference type="SAM" id="MobiDB-lite"/>
    </source>
</evidence>
<feature type="compositionally biased region" description="Basic and acidic residues" evidence="1">
    <location>
        <begin position="215"/>
        <end position="238"/>
    </location>
</feature>
<sequence length="392" mass="43038">MPNKEGRRNKRERGNKSSSTKQQGNVSSQKNPISKESLDEDIEQENQANVDNAQVGQDSGFKEPPFSEYSESDVAETEVANTDNVHAELDSDDKNKSIEQTSKTHNEIKVDQVSTVQSPVSTEADYATPLEHSESGDTETINNDGNFIGQEDDTDNDTDERELEDNPESEKVKEGNDLTQSQINKNKVEGVNLKSQNTGDEDLSADDINKLNAESLHKSDDTSKPELKEKENEHEIENIKTQPREVFLSDDSDGESLTDDNPDSSTPHTQTSRMSEDSSISNGVNHNTSKKKVFKSSFANFSKGEKALLFFVALSSTAFIASLISSALGKPLCPDKKGNLISLAILGTVAIISVAVSLVHFHYPDKSKGESLPLDTFGDSEVVQVLENKKNR</sequence>
<evidence type="ECO:0000313" key="3">
    <source>
        <dbReference type="EMBL" id="GHM59392.1"/>
    </source>
</evidence>
<keyword evidence="4" id="KW-1185">Reference proteome</keyword>
<keyword evidence="2" id="KW-0472">Membrane</keyword>
<feature type="region of interest" description="Disordered" evidence="1">
    <location>
        <begin position="1"/>
        <end position="286"/>
    </location>
</feature>
<dbReference type="EMBL" id="BNGU01000011">
    <property type="protein sequence ID" value="GHM59392.1"/>
    <property type="molecule type" value="Genomic_DNA"/>
</dbReference>
<feature type="compositionally biased region" description="Polar residues" evidence="1">
    <location>
        <begin position="45"/>
        <end position="57"/>
    </location>
</feature>
<feature type="compositionally biased region" description="Polar residues" evidence="1">
    <location>
        <begin position="112"/>
        <end position="121"/>
    </location>
</feature>
<dbReference type="Proteomes" id="UP000637906">
    <property type="component" value="Unassembled WGS sequence"/>
</dbReference>
<evidence type="ECO:0000256" key="2">
    <source>
        <dbReference type="SAM" id="Phobius"/>
    </source>
</evidence>
<feature type="transmembrane region" description="Helical" evidence="2">
    <location>
        <begin position="307"/>
        <end position="328"/>
    </location>
</feature>
<proteinExistence type="predicted"/>
<gene>
    <name evidence="3" type="ORF">sL5_03850</name>
</gene>
<feature type="compositionally biased region" description="Basic and acidic residues" evidence="1">
    <location>
        <begin position="85"/>
        <end position="110"/>
    </location>
</feature>
<comment type="caution">
    <text evidence="3">The sequence shown here is derived from an EMBL/GenBank/DDBJ whole genome shotgun (WGS) entry which is preliminary data.</text>
</comment>
<keyword evidence="2" id="KW-0812">Transmembrane</keyword>
<reference evidence="3 4" key="1">
    <citation type="journal article" date="2021" name="Microb. Ecol.">
        <title>Candidatus Mesenet longicola: Novel Endosymbionts of Brontispa longissima that Induce Cytoplasmic Incompatibility.</title>
        <authorList>
            <person name="Takano S."/>
            <person name="Gotoh Y."/>
            <person name="Hayashi T."/>
        </authorList>
    </citation>
    <scope>NUCLEOTIDE SEQUENCE [LARGE SCALE GENOMIC DNA]</scope>
    <source>
        <strain evidence="3">L5</strain>
    </source>
</reference>
<feature type="compositionally biased region" description="Polar residues" evidence="1">
    <location>
        <begin position="16"/>
        <end position="34"/>
    </location>
</feature>
<organism evidence="3 4">
    <name type="scientific">Candidatus Mesenet longicola</name>
    <dbReference type="NCBI Taxonomy" id="1892558"/>
    <lineage>
        <taxon>Bacteria</taxon>
        <taxon>Pseudomonadati</taxon>
        <taxon>Pseudomonadota</taxon>
        <taxon>Alphaproteobacteria</taxon>
        <taxon>Rickettsiales</taxon>
        <taxon>Anaplasmataceae</taxon>
        <taxon>Candidatus Mesenet</taxon>
    </lineage>
</organism>
<evidence type="ECO:0000313" key="4">
    <source>
        <dbReference type="Proteomes" id="UP000637906"/>
    </source>
</evidence>
<feature type="compositionally biased region" description="Polar residues" evidence="1">
    <location>
        <begin position="263"/>
        <end position="286"/>
    </location>
</feature>
<name>A0A8J3HUC3_9RICK</name>